<name>A0ABP9BPL7_9PSEU</name>
<evidence type="ECO:0000259" key="1">
    <source>
        <dbReference type="Pfam" id="PF11706"/>
    </source>
</evidence>
<dbReference type="Proteomes" id="UP001500928">
    <property type="component" value="Unassembled WGS sequence"/>
</dbReference>
<evidence type="ECO:0000313" key="3">
    <source>
        <dbReference type="Proteomes" id="UP001500928"/>
    </source>
</evidence>
<dbReference type="Pfam" id="PF11706">
    <property type="entry name" value="zf-CGNR"/>
    <property type="match status" value="1"/>
</dbReference>
<dbReference type="Pfam" id="PF07336">
    <property type="entry name" value="ABATE"/>
    <property type="match status" value="1"/>
</dbReference>
<dbReference type="RefSeq" id="WP_345418476.1">
    <property type="nucleotide sequence ID" value="NZ_BAABHO010000031.1"/>
</dbReference>
<dbReference type="Gene3D" id="1.10.3300.10">
    <property type="entry name" value="Jann2411-like domain"/>
    <property type="match status" value="1"/>
</dbReference>
<sequence length="188" mass="19576">MQALFDDYVAAAGLATELVNTAPGVWHGEDQLDDDAALASFLAEHGVTDEVGPGDLAAVHDVRARLRAVLDHRDAGDLAAGASALVARGLGTVGLDPDGRGRLQWGARPRPDASLADRLALLGGLGALGALRALGPERFRDCASDTCSGVFIDTTRPGRRRYCMPDLCGNRANVAAYRARRKASGGSS</sequence>
<dbReference type="InterPro" id="IPR023286">
    <property type="entry name" value="ABATE_dom_sf"/>
</dbReference>
<dbReference type="SUPFAM" id="SSF160904">
    <property type="entry name" value="Jann2411-like"/>
    <property type="match status" value="1"/>
</dbReference>
<dbReference type="PANTHER" id="PTHR35525">
    <property type="entry name" value="BLL6575 PROTEIN"/>
    <property type="match status" value="1"/>
</dbReference>
<proteinExistence type="predicted"/>
<organism evidence="2 3">
    <name type="scientific">Actinomycetospora chlora</name>
    <dbReference type="NCBI Taxonomy" id="663608"/>
    <lineage>
        <taxon>Bacteria</taxon>
        <taxon>Bacillati</taxon>
        <taxon>Actinomycetota</taxon>
        <taxon>Actinomycetes</taxon>
        <taxon>Pseudonocardiales</taxon>
        <taxon>Pseudonocardiaceae</taxon>
        <taxon>Actinomycetospora</taxon>
    </lineage>
</organism>
<feature type="domain" description="Zinc finger CGNR" evidence="1">
    <location>
        <begin position="138"/>
        <end position="181"/>
    </location>
</feature>
<accession>A0ABP9BPL7</accession>
<reference evidence="3" key="1">
    <citation type="journal article" date="2019" name="Int. J. Syst. Evol. Microbiol.">
        <title>The Global Catalogue of Microorganisms (GCM) 10K type strain sequencing project: providing services to taxonomists for standard genome sequencing and annotation.</title>
        <authorList>
            <consortium name="The Broad Institute Genomics Platform"/>
            <consortium name="The Broad Institute Genome Sequencing Center for Infectious Disease"/>
            <person name="Wu L."/>
            <person name="Ma J."/>
        </authorList>
    </citation>
    <scope>NUCLEOTIDE SEQUENCE [LARGE SCALE GENOMIC DNA]</scope>
    <source>
        <strain evidence="3">JCM 17979</strain>
    </source>
</reference>
<dbReference type="EMBL" id="BAABHO010000031">
    <property type="protein sequence ID" value="GAA4797800.1"/>
    <property type="molecule type" value="Genomic_DNA"/>
</dbReference>
<gene>
    <name evidence="2" type="ORF">GCM10023200_37600</name>
</gene>
<dbReference type="PANTHER" id="PTHR35525:SF3">
    <property type="entry name" value="BLL6575 PROTEIN"/>
    <property type="match status" value="1"/>
</dbReference>
<dbReference type="InterPro" id="IPR010852">
    <property type="entry name" value="ABATE"/>
</dbReference>
<keyword evidence="3" id="KW-1185">Reference proteome</keyword>
<evidence type="ECO:0000313" key="2">
    <source>
        <dbReference type="EMBL" id="GAA4797800.1"/>
    </source>
</evidence>
<comment type="caution">
    <text evidence="2">The sequence shown here is derived from an EMBL/GenBank/DDBJ whole genome shotgun (WGS) entry which is preliminary data.</text>
</comment>
<dbReference type="InterPro" id="IPR021005">
    <property type="entry name" value="Znf_CGNR"/>
</dbReference>
<protein>
    <submittedName>
        <fullName evidence="2">CGNR zinc finger domain-containing protein</fullName>
    </submittedName>
</protein>